<evidence type="ECO:0000259" key="17">
    <source>
        <dbReference type="Pfam" id="PF05199"/>
    </source>
</evidence>
<comment type="cofactor">
    <cofactor evidence="1">
        <name>FAD</name>
        <dbReference type="ChEBI" id="CHEBI:57692"/>
    </cofactor>
</comment>
<evidence type="ECO:0000256" key="10">
    <source>
        <dbReference type="ARBA" id="ARBA00023235"/>
    </source>
</evidence>
<evidence type="ECO:0000313" key="18">
    <source>
        <dbReference type="EMBL" id="MFB9445569.1"/>
    </source>
</evidence>
<proteinExistence type="inferred from homology"/>
<dbReference type="Pfam" id="PF00732">
    <property type="entry name" value="GMC_oxred_N"/>
    <property type="match status" value="1"/>
</dbReference>
<evidence type="ECO:0000256" key="4">
    <source>
        <dbReference type="ARBA" id="ARBA00022630"/>
    </source>
</evidence>
<dbReference type="InterPro" id="IPR036188">
    <property type="entry name" value="FAD/NAD-bd_sf"/>
</dbReference>
<dbReference type="InterPro" id="IPR000172">
    <property type="entry name" value="GMC_OxRdtase_N"/>
</dbReference>
<evidence type="ECO:0000259" key="16">
    <source>
        <dbReference type="Pfam" id="PF00732"/>
    </source>
</evidence>
<keyword evidence="3" id="KW-0153">Cholesterol metabolism</keyword>
<keyword evidence="9" id="KW-0753">Steroid metabolism</keyword>
<evidence type="ECO:0000256" key="7">
    <source>
        <dbReference type="ARBA" id="ARBA00023098"/>
    </source>
</evidence>
<dbReference type="Proteomes" id="UP001589608">
    <property type="component" value="Unassembled WGS sequence"/>
</dbReference>
<keyword evidence="4" id="KW-0285">Flavoprotein</keyword>
<keyword evidence="19" id="KW-1185">Reference proteome</keyword>
<organism evidence="18 19">
    <name type="scientific">Dactylosporangium vinaceum</name>
    <dbReference type="NCBI Taxonomy" id="53362"/>
    <lineage>
        <taxon>Bacteria</taxon>
        <taxon>Bacillati</taxon>
        <taxon>Actinomycetota</taxon>
        <taxon>Actinomycetes</taxon>
        <taxon>Micromonosporales</taxon>
        <taxon>Micromonosporaceae</taxon>
        <taxon>Dactylosporangium</taxon>
    </lineage>
</organism>
<accession>A0ABV5M9N3</accession>
<evidence type="ECO:0000256" key="11">
    <source>
        <dbReference type="ARBA" id="ARBA00038856"/>
    </source>
</evidence>
<keyword evidence="10" id="KW-0413">Isomerase</keyword>
<sequence length="745" mass="79367">MTRTRADRPLREHFDTVVVGSGFGGAVAACRLAQAGIDVAVLERGRRWPAGSFPRELGDPDQGWLWAHEQGLYDIRPYPQMLTVTAAGYGGGSLVYANVAMRAPAEVFATHWPAPYRRDTLDPYYDLAADMLAIRPVPPDPRTGQLPPKTRLLAAGGAGQGVFLPNLAVTFGAPGRPVRNRFGAAQAGCLYCGECDIGCNIAAKNSLDLNYLALAERHGATVSTRCEVVHLERLPGGGYRIHLHDHGHDVRRTVTAERVVLAAGALGSTAILLRSRDQYRTLPDLPRTLGHGYSGNGDFLAFGHGTTAPVYPDRGPTITTARLVDTGPGADRPAWFLVEDGGYSAHLARLIMALSPGRLAALGLASVARALREGRAPGPVVEAAARDASDHTVVLLSMGRDHGEGRLSLRGGHLHVDWDTTGDRPLYAAESDAAADIVRSLGGRLALPPTWRYLGRPVSVHSLGGCRMGTGPHDGVVNVDGEVFGHPGLYVLDGAILPAATGTNPSHTITAVAERCLEILIRRITGDPAWTAPGKATVARPSLPEDAVVAIRPAVPRPDVQFTEVMRGTVSVDGTAHAVAATITVAVTDVDTFLRDPDHPARAVGRVEVAGLTGQPGVTVEHGTVRMLTRADGNGGAGRARRMEYELPFLVAGRRWELRGRKVVQPGDLRRLWAATTTLPVTVTGPGRGGAGVLRLSAAGFLRQLGTFRGSPPALARYVWFFVRRVSAAAWPIRPAANPHREEFR</sequence>
<evidence type="ECO:0000256" key="5">
    <source>
        <dbReference type="ARBA" id="ARBA00022827"/>
    </source>
</evidence>
<evidence type="ECO:0000256" key="13">
    <source>
        <dbReference type="ARBA" id="ARBA00049723"/>
    </source>
</evidence>
<name>A0ABV5M9N3_9ACTN</name>
<feature type="domain" description="Glucose-methanol-choline oxidoreductase C-terminal" evidence="17">
    <location>
        <begin position="459"/>
        <end position="513"/>
    </location>
</feature>
<protein>
    <recommendedName>
        <fullName evidence="14">Cholesterol oxidase</fullName>
        <ecNumber evidence="13">1.1.3.6</ecNumber>
        <ecNumber evidence="11">5.3.3.1</ecNumber>
    </recommendedName>
    <alternativeName>
        <fullName evidence="15">Cholesterol isomerase</fullName>
    </alternativeName>
</protein>
<comment type="similarity">
    <text evidence="2">Belongs to the GMC oxidoreductase family.</text>
</comment>
<evidence type="ECO:0000256" key="14">
    <source>
        <dbReference type="ARBA" id="ARBA00049744"/>
    </source>
</evidence>
<reference evidence="18 19" key="1">
    <citation type="submission" date="2024-09" db="EMBL/GenBank/DDBJ databases">
        <authorList>
            <person name="Sun Q."/>
            <person name="Mori K."/>
        </authorList>
    </citation>
    <scope>NUCLEOTIDE SEQUENCE [LARGE SCALE GENOMIC DNA]</scope>
    <source>
        <strain evidence="18 19">JCM 3307</strain>
    </source>
</reference>
<evidence type="ECO:0000256" key="3">
    <source>
        <dbReference type="ARBA" id="ARBA00022548"/>
    </source>
</evidence>
<feature type="domain" description="Glucose-methanol-choline oxidoreductase N-terminal" evidence="16">
    <location>
        <begin position="27"/>
        <end position="275"/>
    </location>
</feature>
<keyword evidence="6" id="KW-0560">Oxidoreductase</keyword>
<dbReference type="EMBL" id="JBHMCA010000042">
    <property type="protein sequence ID" value="MFB9445569.1"/>
    <property type="molecule type" value="Genomic_DNA"/>
</dbReference>
<gene>
    <name evidence="18" type="ORF">ACFFTR_21030</name>
</gene>
<dbReference type="RefSeq" id="WP_223103915.1">
    <property type="nucleotide sequence ID" value="NZ_CP061913.1"/>
</dbReference>
<dbReference type="SUPFAM" id="SSF51905">
    <property type="entry name" value="FAD/NAD(P)-binding domain"/>
    <property type="match status" value="1"/>
</dbReference>
<dbReference type="InterPro" id="IPR007867">
    <property type="entry name" value="GMC_OxRtase_C"/>
</dbReference>
<evidence type="ECO:0000256" key="1">
    <source>
        <dbReference type="ARBA" id="ARBA00001974"/>
    </source>
</evidence>
<comment type="caution">
    <text evidence="18">The sequence shown here is derived from an EMBL/GenBank/DDBJ whole genome shotgun (WGS) entry which is preliminary data.</text>
</comment>
<dbReference type="PANTHER" id="PTHR47470:SF1">
    <property type="entry name" value="FAD-DEPENDENT OXIDOREDUCTASE 2 FAD BINDING DOMAIN-CONTAINING PROTEIN"/>
    <property type="match status" value="1"/>
</dbReference>
<dbReference type="Gene3D" id="3.50.50.60">
    <property type="entry name" value="FAD/NAD(P)-binding domain"/>
    <property type="match status" value="3"/>
</dbReference>
<dbReference type="EC" id="1.1.3.6" evidence="13"/>
<dbReference type="PANTHER" id="PTHR47470">
    <property type="entry name" value="CHOLESTEROL OXIDASE"/>
    <property type="match status" value="1"/>
</dbReference>
<dbReference type="InterPro" id="IPR052542">
    <property type="entry name" value="Cholesterol_Oxidase"/>
</dbReference>
<keyword evidence="7" id="KW-0443">Lipid metabolism</keyword>
<evidence type="ECO:0000256" key="9">
    <source>
        <dbReference type="ARBA" id="ARBA00023221"/>
    </source>
</evidence>
<evidence type="ECO:0000256" key="12">
    <source>
        <dbReference type="ARBA" id="ARBA00049645"/>
    </source>
</evidence>
<dbReference type="Pfam" id="PF05199">
    <property type="entry name" value="GMC_oxred_C"/>
    <property type="match status" value="1"/>
</dbReference>
<evidence type="ECO:0000256" key="8">
    <source>
        <dbReference type="ARBA" id="ARBA00023166"/>
    </source>
</evidence>
<dbReference type="PROSITE" id="PS51257">
    <property type="entry name" value="PROKAR_LIPOPROTEIN"/>
    <property type="match status" value="1"/>
</dbReference>
<evidence type="ECO:0000256" key="2">
    <source>
        <dbReference type="ARBA" id="ARBA00010790"/>
    </source>
</evidence>
<keyword evidence="8" id="KW-1207">Sterol metabolism</keyword>
<evidence type="ECO:0000256" key="6">
    <source>
        <dbReference type="ARBA" id="ARBA00023002"/>
    </source>
</evidence>
<keyword evidence="5" id="KW-0274">FAD</keyword>
<evidence type="ECO:0000256" key="15">
    <source>
        <dbReference type="ARBA" id="ARBA00049778"/>
    </source>
</evidence>
<dbReference type="EC" id="5.3.3.1" evidence="11"/>
<evidence type="ECO:0000313" key="19">
    <source>
        <dbReference type="Proteomes" id="UP001589608"/>
    </source>
</evidence>
<comment type="pathway">
    <text evidence="12">Steroid metabolism; cholesterol degradation.</text>
</comment>